<name>A0A9Q0W6R1_9ROSI</name>
<protein>
    <submittedName>
        <fullName evidence="1">Uncharacterized protein</fullName>
    </submittedName>
</protein>
<reference evidence="1" key="2">
    <citation type="journal article" date="2023" name="Int. J. Mol. Sci.">
        <title>De Novo Assembly and Annotation of 11 Diverse Shrub Willow (Salix) Genomes Reveals Novel Gene Organization in Sex-Linked Regions.</title>
        <authorList>
            <person name="Hyden B."/>
            <person name="Feng K."/>
            <person name="Yates T.B."/>
            <person name="Jawdy S."/>
            <person name="Cereghino C."/>
            <person name="Smart L.B."/>
            <person name="Muchero W."/>
        </authorList>
    </citation>
    <scope>NUCLEOTIDE SEQUENCE</scope>
    <source>
        <tissue evidence="1">Shoot tip</tissue>
    </source>
</reference>
<dbReference type="Proteomes" id="UP001151752">
    <property type="component" value="Chromosome 19"/>
</dbReference>
<accession>A0A9Q0W6R1</accession>
<keyword evidence="2" id="KW-1185">Reference proteome</keyword>
<evidence type="ECO:0000313" key="1">
    <source>
        <dbReference type="EMBL" id="KAJ6761719.1"/>
    </source>
</evidence>
<dbReference type="EMBL" id="JAPFFM010000005">
    <property type="protein sequence ID" value="KAJ6761719.1"/>
    <property type="molecule type" value="Genomic_DNA"/>
</dbReference>
<proteinExistence type="predicted"/>
<organism evidence="1 2">
    <name type="scientific">Salix koriyanagi</name>
    <dbReference type="NCBI Taxonomy" id="2511006"/>
    <lineage>
        <taxon>Eukaryota</taxon>
        <taxon>Viridiplantae</taxon>
        <taxon>Streptophyta</taxon>
        <taxon>Embryophyta</taxon>
        <taxon>Tracheophyta</taxon>
        <taxon>Spermatophyta</taxon>
        <taxon>Magnoliopsida</taxon>
        <taxon>eudicotyledons</taxon>
        <taxon>Gunneridae</taxon>
        <taxon>Pentapetalae</taxon>
        <taxon>rosids</taxon>
        <taxon>fabids</taxon>
        <taxon>Malpighiales</taxon>
        <taxon>Salicaceae</taxon>
        <taxon>Saliceae</taxon>
        <taxon>Salix</taxon>
    </lineage>
</organism>
<comment type="caution">
    <text evidence="1">The sequence shown here is derived from an EMBL/GenBank/DDBJ whole genome shotgun (WGS) entry which is preliminary data.</text>
</comment>
<dbReference type="AlphaFoldDB" id="A0A9Q0W6R1"/>
<gene>
    <name evidence="1" type="ORF">OIU74_024384</name>
</gene>
<evidence type="ECO:0000313" key="2">
    <source>
        <dbReference type="Proteomes" id="UP001151752"/>
    </source>
</evidence>
<sequence length="105" mass="11973">MFRVLQEQRRLFYFTSLTLFSSAKERKRNGLVSDDHLCLGAGADGVGHTSISEEFIPRYRFDRSVKALKEVLPSVQALLQDTEERVVASRLSGDFLDLHKMCSIH</sequence>
<reference evidence="1" key="1">
    <citation type="submission" date="2022-11" db="EMBL/GenBank/DDBJ databases">
        <authorList>
            <person name="Hyden B.L."/>
            <person name="Feng K."/>
            <person name="Yates T."/>
            <person name="Jawdy S."/>
            <person name="Smart L.B."/>
            <person name="Muchero W."/>
        </authorList>
    </citation>
    <scope>NUCLEOTIDE SEQUENCE</scope>
    <source>
        <tissue evidence="1">Shoot tip</tissue>
    </source>
</reference>